<comment type="caution">
    <text evidence="1">The sequence shown here is derived from an EMBL/GenBank/DDBJ whole genome shotgun (WGS) entry which is preliminary data.</text>
</comment>
<evidence type="ECO:0000313" key="2">
    <source>
        <dbReference type="Proteomes" id="UP001596001"/>
    </source>
</evidence>
<dbReference type="RefSeq" id="WP_382431234.1">
    <property type="nucleotide sequence ID" value="NZ_JBHSHJ010000003.1"/>
</dbReference>
<proteinExistence type="predicted"/>
<dbReference type="Proteomes" id="UP001596001">
    <property type="component" value="Unassembled WGS sequence"/>
</dbReference>
<organism evidence="1 2">
    <name type="scientific">Giesbergeria sinuosa</name>
    <dbReference type="NCBI Taxonomy" id="80883"/>
    <lineage>
        <taxon>Bacteria</taxon>
        <taxon>Pseudomonadati</taxon>
        <taxon>Pseudomonadota</taxon>
        <taxon>Betaproteobacteria</taxon>
        <taxon>Burkholderiales</taxon>
        <taxon>Comamonadaceae</taxon>
        <taxon>Giesbergeria</taxon>
    </lineage>
</organism>
<name>A0ABV9QCK2_9BURK</name>
<gene>
    <name evidence="1" type="ORF">ACFO6X_06495</name>
</gene>
<evidence type="ECO:0000313" key="1">
    <source>
        <dbReference type="EMBL" id="MFC4788633.1"/>
    </source>
</evidence>
<keyword evidence="2" id="KW-1185">Reference proteome</keyword>
<sequence length="81" mass="9128">MCQTGMEFGRIRALCIAARQGEHRAWTELRNIGQQAADQGGVHAMCDLFWRFHDDQLKSSAVNPAQELSAAWESIPEWANL</sequence>
<accession>A0ABV9QCK2</accession>
<dbReference type="EMBL" id="JBHSHJ010000003">
    <property type="protein sequence ID" value="MFC4788633.1"/>
    <property type="molecule type" value="Genomic_DNA"/>
</dbReference>
<reference evidence="2" key="1">
    <citation type="journal article" date="2019" name="Int. J. Syst. Evol. Microbiol.">
        <title>The Global Catalogue of Microorganisms (GCM) 10K type strain sequencing project: providing services to taxonomists for standard genome sequencing and annotation.</title>
        <authorList>
            <consortium name="The Broad Institute Genomics Platform"/>
            <consortium name="The Broad Institute Genome Sequencing Center for Infectious Disease"/>
            <person name="Wu L."/>
            <person name="Ma J."/>
        </authorList>
    </citation>
    <scope>NUCLEOTIDE SEQUENCE [LARGE SCALE GENOMIC DNA]</scope>
    <source>
        <strain evidence="2">CCUG 49452</strain>
    </source>
</reference>
<protein>
    <submittedName>
        <fullName evidence="1">Uncharacterized protein</fullName>
    </submittedName>
</protein>